<dbReference type="GO" id="GO:0008168">
    <property type="term" value="F:methyltransferase activity"/>
    <property type="evidence" value="ECO:0007669"/>
    <property type="project" value="UniProtKB-KW"/>
</dbReference>
<reference evidence="2" key="1">
    <citation type="journal article" date="2017" name="Elife">
        <title>The kinetoplastid-infecting Bodo saltans virus (BsV), a window into the most abundant giant viruses in the sea.</title>
        <authorList>
            <person name="Deeg C.M."/>
            <person name="Chow C.-E.T."/>
            <person name="Suttle C.A."/>
        </authorList>
    </citation>
    <scope>NUCLEOTIDE SEQUENCE</scope>
    <source>
        <strain evidence="2">NG1</strain>
    </source>
</reference>
<dbReference type="PROSITE" id="PS50280">
    <property type="entry name" value="SET"/>
    <property type="match status" value="1"/>
</dbReference>
<keyword evidence="2" id="KW-0808">Transferase</keyword>
<dbReference type="InterPro" id="IPR001214">
    <property type="entry name" value="SET_dom"/>
</dbReference>
<dbReference type="EMBL" id="MF782455">
    <property type="protein sequence ID" value="ATZ81063.1"/>
    <property type="molecule type" value="Genomic_DNA"/>
</dbReference>
<protein>
    <submittedName>
        <fullName evidence="2">Lysine methyltransferase</fullName>
    </submittedName>
</protein>
<evidence type="ECO:0000313" key="3">
    <source>
        <dbReference type="Proteomes" id="UP000240325"/>
    </source>
</evidence>
<proteinExistence type="predicted"/>
<evidence type="ECO:0000313" key="2">
    <source>
        <dbReference type="EMBL" id="ATZ81063.1"/>
    </source>
</evidence>
<dbReference type="SMART" id="SM00317">
    <property type="entry name" value="SET"/>
    <property type="match status" value="1"/>
</dbReference>
<dbReference type="Proteomes" id="UP000240325">
    <property type="component" value="Segment"/>
</dbReference>
<dbReference type="Pfam" id="PF00856">
    <property type="entry name" value="SET"/>
    <property type="match status" value="1"/>
</dbReference>
<keyword evidence="3" id="KW-1185">Reference proteome</keyword>
<feature type="domain" description="SET" evidence="1">
    <location>
        <begin position="67"/>
        <end position="178"/>
    </location>
</feature>
<dbReference type="Gene3D" id="2.170.270.10">
    <property type="entry name" value="SET domain"/>
    <property type="match status" value="1"/>
</dbReference>
<sequence>MTLFTYNWKYTEIKKFFKSLNLVYTPYLLFENNYYVNNELKNNINKHDKSLYSKLLCYNGKPFVKKPKLSIRYISNEIGYGLFAEQDFEEKDFVGEFCGTVTNSPPKESDKYNCSYKFESTLVIAPRKYGNEMQFANHSSVKNNVDWDNTNGDDEHIHIILIAIKKIKCGDEILVNYGESYWTQLGINPVE</sequence>
<keyword evidence="2" id="KW-0489">Methyltransferase</keyword>
<organism evidence="2">
    <name type="scientific">Bodo saltans virus</name>
    <dbReference type="NCBI Taxonomy" id="2024608"/>
    <lineage>
        <taxon>Viruses</taxon>
        <taxon>Varidnaviria</taxon>
        <taxon>Bamfordvirae</taxon>
        <taxon>Nucleocytoviricota</taxon>
        <taxon>Megaviricetes</taxon>
        <taxon>Imitervirales</taxon>
        <taxon>Mimiviridae</taxon>
        <taxon>Klosneuvirinae</taxon>
        <taxon>Theiavirus</taxon>
        <taxon>Theiavirus salishense</taxon>
    </lineage>
</organism>
<evidence type="ECO:0000259" key="1">
    <source>
        <dbReference type="PROSITE" id="PS50280"/>
    </source>
</evidence>
<dbReference type="InterPro" id="IPR046341">
    <property type="entry name" value="SET_dom_sf"/>
</dbReference>
<dbReference type="SUPFAM" id="SSF82199">
    <property type="entry name" value="SET domain"/>
    <property type="match status" value="1"/>
</dbReference>
<accession>A0A2H4UVV9</accession>
<name>A0A2H4UVV9_9VIRU</name>
<gene>
    <name evidence="2" type="ORF">BMW23_1018</name>
</gene>
<dbReference type="GO" id="GO:0032259">
    <property type="term" value="P:methylation"/>
    <property type="evidence" value="ECO:0007669"/>
    <property type="project" value="UniProtKB-KW"/>
</dbReference>